<dbReference type="Proteomes" id="UP001358417">
    <property type="component" value="Unassembled WGS sequence"/>
</dbReference>
<protein>
    <recommendedName>
        <fullName evidence="1">AB hydrolase-1 domain-containing protein</fullName>
    </recommendedName>
</protein>
<evidence type="ECO:0000259" key="1">
    <source>
        <dbReference type="Pfam" id="PF12697"/>
    </source>
</evidence>
<dbReference type="PANTHER" id="PTHR37017">
    <property type="entry name" value="AB HYDROLASE-1 DOMAIN-CONTAINING PROTEIN-RELATED"/>
    <property type="match status" value="1"/>
</dbReference>
<proteinExistence type="predicted"/>
<keyword evidence="3" id="KW-1185">Reference proteome</keyword>
<dbReference type="Pfam" id="PF12697">
    <property type="entry name" value="Abhydrolase_6"/>
    <property type="match status" value="1"/>
</dbReference>
<reference evidence="2 3" key="1">
    <citation type="submission" date="2023-08" db="EMBL/GenBank/DDBJ databases">
        <title>Black Yeasts Isolated from many extreme environments.</title>
        <authorList>
            <person name="Coleine C."/>
            <person name="Stajich J.E."/>
            <person name="Selbmann L."/>
        </authorList>
    </citation>
    <scope>NUCLEOTIDE SEQUENCE [LARGE SCALE GENOMIC DNA]</scope>
    <source>
        <strain evidence="2 3">CCFEE 5792</strain>
    </source>
</reference>
<sequence>MDWQSPSWSTLTASQSNLVQKSKKPGNKGVTTMAKPTIVGVHGAWHSAAHFLPLKENLAQYGYKFIAVLLPSMHYAELKCPPPIHIKEDVEAIQTAILTELNDYPATDVVVLTHSYGGMPGSAAVENLDKNSRKAAGFSNGISALLAISSLLVNEGISGFDLGNKTVPPTIILSKIPSPVDNNMDIEISMPNPEPGPTTTFYHDLPQKDAEHYASLLVPHVWTVYCTPVPFAGFKVVPTYYLLTEDDKSLPPEWQRLIIKMADEVTLHGKIVVDTIHASHSPFLSKVDETATWIRRSLGEKF</sequence>
<dbReference type="AlphaFoldDB" id="A0AAV9N679"/>
<name>A0AAV9N679_9EURO</name>
<dbReference type="EMBL" id="JAVRRD010000022">
    <property type="protein sequence ID" value="KAK5048239.1"/>
    <property type="molecule type" value="Genomic_DNA"/>
</dbReference>
<dbReference type="InterPro" id="IPR000073">
    <property type="entry name" value="AB_hydrolase_1"/>
</dbReference>
<evidence type="ECO:0000313" key="2">
    <source>
        <dbReference type="EMBL" id="KAK5048239.1"/>
    </source>
</evidence>
<evidence type="ECO:0000313" key="3">
    <source>
        <dbReference type="Proteomes" id="UP001358417"/>
    </source>
</evidence>
<dbReference type="Gene3D" id="3.40.50.1820">
    <property type="entry name" value="alpha/beta hydrolase"/>
    <property type="match status" value="1"/>
</dbReference>
<gene>
    <name evidence="2" type="ORF">LTR84_005909</name>
</gene>
<dbReference type="InterPro" id="IPR052897">
    <property type="entry name" value="Sec-Metab_Biosynth_Hydrolase"/>
</dbReference>
<dbReference type="PANTHER" id="PTHR37017:SF11">
    <property type="entry name" value="ESTERASE_LIPASE_THIOESTERASE DOMAIN-CONTAINING PROTEIN"/>
    <property type="match status" value="1"/>
</dbReference>
<dbReference type="SUPFAM" id="SSF53474">
    <property type="entry name" value="alpha/beta-Hydrolases"/>
    <property type="match status" value="1"/>
</dbReference>
<dbReference type="InterPro" id="IPR029058">
    <property type="entry name" value="AB_hydrolase_fold"/>
</dbReference>
<dbReference type="RefSeq" id="XP_064703697.1">
    <property type="nucleotide sequence ID" value="XM_064849473.1"/>
</dbReference>
<feature type="domain" description="AB hydrolase-1" evidence="1">
    <location>
        <begin position="38"/>
        <end position="291"/>
    </location>
</feature>
<organism evidence="2 3">
    <name type="scientific">Exophiala bonariae</name>
    <dbReference type="NCBI Taxonomy" id="1690606"/>
    <lineage>
        <taxon>Eukaryota</taxon>
        <taxon>Fungi</taxon>
        <taxon>Dikarya</taxon>
        <taxon>Ascomycota</taxon>
        <taxon>Pezizomycotina</taxon>
        <taxon>Eurotiomycetes</taxon>
        <taxon>Chaetothyriomycetidae</taxon>
        <taxon>Chaetothyriales</taxon>
        <taxon>Herpotrichiellaceae</taxon>
        <taxon>Exophiala</taxon>
    </lineage>
</organism>
<dbReference type="GeneID" id="89974083"/>
<accession>A0AAV9N679</accession>
<comment type="caution">
    <text evidence="2">The sequence shown here is derived from an EMBL/GenBank/DDBJ whole genome shotgun (WGS) entry which is preliminary data.</text>
</comment>